<dbReference type="Proteomes" id="UP000006176">
    <property type="component" value="Chromosome"/>
</dbReference>
<dbReference type="AlphaFoldDB" id="I3Y070"/>
<proteinExistence type="predicted"/>
<accession>I3Y070</accession>
<keyword evidence="2" id="KW-1185">Reference proteome</keyword>
<name>I3Y070_SULBS</name>
<dbReference type="KEGG" id="sba:Sulba_2324"/>
<dbReference type="PATRIC" id="fig|760154.4.peg.2323"/>
<reference evidence="1 2" key="1">
    <citation type="submission" date="2012-06" db="EMBL/GenBank/DDBJ databases">
        <title>Complete sequence of Sulfurospirillum barnesii SES-3.</title>
        <authorList>
            <consortium name="US DOE Joint Genome Institute"/>
            <person name="Lucas S."/>
            <person name="Han J."/>
            <person name="Lapidus A."/>
            <person name="Cheng J.-F."/>
            <person name="Goodwin L."/>
            <person name="Pitluck S."/>
            <person name="Peters L."/>
            <person name="Ovchinnikova G."/>
            <person name="Lu M."/>
            <person name="Detter J.C."/>
            <person name="Han C."/>
            <person name="Tapia R."/>
            <person name="Land M."/>
            <person name="Hauser L."/>
            <person name="Kyrpides N."/>
            <person name="Ivanova N."/>
            <person name="Pagani I."/>
            <person name="Stolz J."/>
            <person name="Arkin A."/>
            <person name="Dehal P."/>
            <person name="Oremland R."/>
            <person name="Saltikov C."/>
            <person name="Basu P."/>
            <person name="Hollibaugh J."/>
            <person name="Newman D."/>
            <person name="Stolyar S."/>
            <person name="Hazen T."/>
            <person name="Woyke T."/>
        </authorList>
    </citation>
    <scope>NUCLEOTIDE SEQUENCE [LARGE SCALE GENOMIC DNA]</scope>
    <source>
        <strain evidence="2">ATCC 700032 / DSM 10660 / SES-3</strain>
    </source>
</reference>
<evidence type="ECO:0008006" key="3">
    <source>
        <dbReference type="Google" id="ProtNLM"/>
    </source>
</evidence>
<dbReference type="Gene3D" id="3.40.630.30">
    <property type="match status" value="1"/>
</dbReference>
<evidence type="ECO:0000313" key="2">
    <source>
        <dbReference type="Proteomes" id="UP000006176"/>
    </source>
</evidence>
<dbReference type="EMBL" id="CP003333">
    <property type="protein sequence ID" value="AFL69594.1"/>
    <property type="molecule type" value="Genomic_DNA"/>
</dbReference>
<dbReference type="HOGENOM" id="CLU_1562073_0_0_7"/>
<evidence type="ECO:0000313" key="1">
    <source>
        <dbReference type="EMBL" id="AFL69594.1"/>
    </source>
</evidence>
<gene>
    <name evidence="1" type="ordered locus">Sulba_2324</name>
</gene>
<organism evidence="1 2">
    <name type="scientific">Sulfurospirillum barnesii (strain ATCC 700032 / DSM 10660 / SES-3)</name>
    <dbReference type="NCBI Taxonomy" id="760154"/>
    <lineage>
        <taxon>Bacteria</taxon>
        <taxon>Pseudomonadati</taxon>
        <taxon>Campylobacterota</taxon>
        <taxon>Epsilonproteobacteria</taxon>
        <taxon>Campylobacterales</taxon>
        <taxon>Sulfurospirillaceae</taxon>
        <taxon>Sulfurospirillum</taxon>
    </lineage>
</organism>
<dbReference type="OrthoDB" id="5540972at2"/>
<dbReference type="STRING" id="760154.Sulba_2324"/>
<sequence>MLSRFLIEPIKQSKLESFFKDQYSPVFDLPNTEEIFKNTFELAFDNEDAKATTVIHACYDQVKEKYCAFINIGTTTQIDDIASLAIEYIFIESDYRTIQFHELGNMKLSEYLLLDYTIGTIGFSVKEQIGIHVIGLVPVNEKVREIYENMGFISLPKSGSHENEDWMIFNI</sequence>
<dbReference type="eggNOG" id="ENOG5031AST">
    <property type="taxonomic scope" value="Bacteria"/>
</dbReference>
<protein>
    <recommendedName>
        <fullName evidence="3">N-acetyltransferase domain-containing protein</fullName>
    </recommendedName>
</protein>
<dbReference type="RefSeq" id="WP_014770457.1">
    <property type="nucleotide sequence ID" value="NC_018002.1"/>
</dbReference>